<reference evidence="6 7" key="1">
    <citation type="submission" date="2016-11" db="EMBL/GenBank/DDBJ databases">
        <authorList>
            <person name="Jaros S."/>
            <person name="Januszkiewicz K."/>
            <person name="Wedrychowicz H."/>
        </authorList>
    </citation>
    <scope>NUCLEOTIDE SEQUENCE [LARGE SCALE GENOMIC DNA]</scope>
    <source>
        <strain evidence="6 7">DSM 15970</strain>
    </source>
</reference>
<dbReference type="STRING" id="1122934.SAMN02745691_01702"/>
<dbReference type="GO" id="GO:0005198">
    <property type="term" value="F:structural molecule activity"/>
    <property type="evidence" value="ECO:0007669"/>
    <property type="project" value="UniProtKB-UniRule"/>
</dbReference>
<dbReference type="NCBIfam" id="TIGR00205">
    <property type="entry name" value="fliE"/>
    <property type="match status" value="1"/>
</dbReference>
<protein>
    <recommendedName>
        <fullName evidence="4 5">Flagellar hook-basal body complex protein FliE</fullName>
    </recommendedName>
</protein>
<organism evidence="6 7">
    <name type="scientific">Parasporobacterium paucivorans DSM 15970</name>
    <dbReference type="NCBI Taxonomy" id="1122934"/>
    <lineage>
        <taxon>Bacteria</taxon>
        <taxon>Bacillati</taxon>
        <taxon>Bacillota</taxon>
        <taxon>Clostridia</taxon>
        <taxon>Lachnospirales</taxon>
        <taxon>Lachnospiraceae</taxon>
        <taxon>Parasporobacterium</taxon>
    </lineage>
</organism>
<keyword evidence="6" id="KW-0966">Cell projection</keyword>
<proteinExistence type="inferred from homology"/>
<evidence type="ECO:0000313" key="6">
    <source>
        <dbReference type="EMBL" id="SHJ30360.1"/>
    </source>
</evidence>
<dbReference type="AlphaFoldDB" id="A0A1M6I7D5"/>
<dbReference type="PANTHER" id="PTHR34653">
    <property type="match status" value="1"/>
</dbReference>
<evidence type="ECO:0000256" key="1">
    <source>
        <dbReference type="ARBA" id="ARBA00004117"/>
    </source>
</evidence>
<keyword evidence="7" id="KW-1185">Reference proteome</keyword>
<comment type="similarity">
    <text evidence="2 4">Belongs to the FliE family.</text>
</comment>
<dbReference type="RefSeq" id="WP_073993995.1">
    <property type="nucleotide sequence ID" value="NZ_FQYT01000017.1"/>
</dbReference>
<dbReference type="OrthoDB" id="9812413at2"/>
<evidence type="ECO:0000256" key="3">
    <source>
        <dbReference type="ARBA" id="ARBA00023143"/>
    </source>
</evidence>
<dbReference type="EMBL" id="FQYT01000017">
    <property type="protein sequence ID" value="SHJ30360.1"/>
    <property type="molecule type" value="Genomic_DNA"/>
</dbReference>
<dbReference type="GO" id="GO:0003774">
    <property type="term" value="F:cytoskeletal motor activity"/>
    <property type="evidence" value="ECO:0007669"/>
    <property type="project" value="InterPro"/>
</dbReference>
<dbReference type="PANTHER" id="PTHR34653:SF1">
    <property type="entry name" value="FLAGELLAR HOOK-BASAL BODY COMPLEX PROTEIN FLIE"/>
    <property type="match status" value="1"/>
</dbReference>
<dbReference type="GO" id="GO:0009425">
    <property type="term" value="C:bacterial-type flagellum basal body"/>
    <property type="evidence" value="ECO:0007669"/>
    <property type="project" value="UniProtKB-SubCell"/>
</dbReference>
<evidence type="ECO:0000313" key="7">
    <source>
        <dbReference type="Proteomes" id="UP000184342"/>
    </source>
</evidence>
<keyword evidence="3 4" id="KW-0975">Bacterial flagellum</keyword>
<name>A0A1M6I7D5_9FIRM</name>
<evidence type="ECO:0000256" key="4">
    <source>
        <dbReference type="HAMAP-Rule" id="MF_00724"/>
    </source>
</evidence>
<sequence>MNESFITPIIPVNSTPGWNPASAVEKAEGDSHFKGIFQSAIKGVAESEQELAGQEYLLATGQIEDAHAVPIAAAKAQLSIDLLVQLRNKALESYNEIININI</sequence>
<dbReference type="HAMAP" id="MF_00724">
    <property type="entry name" value="FliE"/>
    <property type="match status" value="1"/>
</dbReference>
<keyword evidence="6" id="KW-0969">Cilium</keyword>
<dbReference type="Proteomes" id="UP000184342">
    <property type="component" value="Unassembled WGS sequence"/>
</dbReference>
<dbReference type="InterPro" id="IPR001624">
    <property type="entry name" value="FliE"/>
</dbReference>
<keyword evidence="6" id="KW-0282">Flagellum</keyword>
<dbReference type="GO" id="GO:0071973">
    <property type="term" value="P:bacterial-type flagellum-dependent cell motility"/>
    <property type="evidence" value="ECO:0007669"/>
    <property type="project" value="InterPro"/>
</dbReference>
<comment type="subcellular location">
    <subcellularLocation>
        <location evidence="1 4">Bacterial flagellum basal body</location>
    </subcellularLocation>
</comment>
<dbReference type="Pfam" id="PF02049">
    <property type="entry name" value="FliE"/>
    <property type="match status" value="1"/>
</dbReference>
<evidence type="ECO:0000256" key="2">
    <source>
        <dbReference type="ARBA" id="ARBA00009272"/>
    </source>
</evidence>
<evidence type="ECO:0000256" key="5">
    <source>
        <dbReference type="NCBIfam" id="TIGR00205"/>
    </source>
</evidence>
<accession>A0A1M6I7D5</accession>
<dbReference type="PRINTS" id="PR01006">
    <property type="entry name" value="FLGHOOKFLIE"/>
</dbReference>
<gene>
    <name evidence="4" type="primary">fliE</name>
    <name evidence="6" type="ORF">SAMN02745691_01702</name>
</gene>